<keyword evidence="1" id="KW-1133">Transmembrane helix</keyword>
<evidence type="ECO:0000313" key="3">
    <source>
        <dbReference type="Proteomes" id="UP000003807"/>
    </source>
</evidence>
<gene>
    <name evidence="2" type="ORF">HMPREF9289_1717</name>
</gene>
<evidence type="ECO:0000256" key="1">
    <source>
        <dbReference type="SAM" id="Phobius"/>
    </source>
</evidence>
<dbReference type="OrthoDB" id="1701722at2"/>
<keyword evidence="1" id="KW-0472">Membrane</keyword>
<keyword evidence="1" id="KW-0812">Transmembrane</keyword>
<feature type="transmembrane region" description="Helical" evidence="1">
    <location>
        <begin position="12"/>
        <end position="34"/>
    </location>
</feature>
<dbReference type="AlphaFoldDB" id="E1KY74"/>
<organism evidence="2 3">
    <name type="scientific">Finegoldia magna BVS033A4</name>
    <dbReference type="NCBI Taxonomy" id="866773"/>
    <lineage>
        <taxon>Bacteria</taxon>
        <taxon>Bacillati</taxon>
        <taxon>Bacillota</taxon>
        <taxon>Tissierellia</taxon>
        <taxon>Tissierellales</taxon>
        <taxon>Peptoniphilaceae</taxon>
        <taxon>Finegoldia</taxon>
    </lineage>
</organism>
<protein>
    <submittedName>
        <fullName evidence="2">Uncharacterized protein</fullName>
    </submittedName>
</protein>
<proteinExistence type="predicted"/>
<evidence type="ECO:0000313" key="2">
    <source>
        <dbReference type="EMBL" id="EFL53992.1"/>
    </source>
</evidence>
<dbReference type="EMBL" id="AEDP01000038">
    <property type="protein sequence ID" value="EFL53992.1"/>
    <property type="molecule type" value="Genomic_DNA"/>
</dbReference>
<comment type="caution">
    <text evidence="2">The sequence shown here is derived from an EMBL/GenBank/DDBJ whole genome shotgun (WGS) entry which is preliminary data.</text>
</comment>
<accession>E1KY74</accession>
<sequence length="43" mass="5139">MKFLRKLMDSYPTYYKIVGILILMFLLYKFGYLVGKFVANINL</sequence>
<reference evidence="2 3" key="1">
    <citation type="submission" date="2010-08" db="EMBL/GenBank/DDBJ databases">
        <authorList>
            <person name="Durkin A.S."/>
            <person name="Madupu R."/>
            <person name="Torralba M."/>
            <person name="Gillis M."/>
            <person name="Methe B."/>
            <person name="Sutton G."/>
            <person name="Nelson K.E."/>
        </authorList>
    </citation>
    <scope>NUCLEOTIDE SEQUENCE [LARGE SCALE GENOMIC DNA]</scope>
    <source>
        <strain evidence="2 3">BVS033A4</strain>
    </source>
</reference>
<dbReference type="Proteomes" id="UP000003807">
    <property type="component" value="Unassembled WGS sequence"/>
</dbReference>
<name>E1KY74_FINMA</name>